<protein>
    <submittedName>
        <fullName evidence="3">Alpha/beta hydrolase</fullName>
    </submittedName>
</protein>
<reference evidence="3 4" key="1">
    <citation type="submission" date="2019-11" db="EMBL/GenBank/DDBJ databases">
        <title>Description of Pedobacter sp. LMG 31462T.</title>
        <authorList>
            <person name="Carlier A."/>
            <person name="Qi S."/>
            <person name="Vandamme P."/>
        </authorList>
    </citation>
    <scope>NUCLEOTIDE SEQUENCE [LARGE SCALE GENOMIC DNA]</scope>
    <source>
        <strain evidence="3 4">LMG 31462</strain>
    </source>
</reference>
<sequence>MKNTFKVLIAVILVAAVVYFMGPRPVQPQYSAQLPVVPQLPQLENYVKTIESKHKIKPGNEAEIVWADSTLKQQSEYSVVYLHGYSASKEEGNPVHTHLAKEIHANLYLARLSDHGVDTVSAMEYFTPDRVWESAKQALEIGKRLGKKVILVGTSTGGTLALKLAATYPKDVYSLMLISPNIEINEKFAWLLNNPWGLQIARLTFGGKERVVSDSDPRYAKYWYTKYRLESAVELQELVETTMNKQTFEKVTQPTLLLYYYKNEQEQDKTVKVSAELRMFDELGTPASLKVKKAIPNGGDHVLGSYITSKDIPSVLTAIDDFVKQVLKIQVQEKAAVQP</sequence>
<dbReference type="GO" id="GO:0016787">
    <property type="term" value="F:hydrolase activity"/>
    <property type="evidence" value="ECO:0007669"/>
    <property type="project" value="UniProtKB-KW"/>
</dbReference>
<dbReference type="InterPro" id="IPR000073">
    <property type="entry name" value="AB_hydrolase_1"/>
</dbReference>
<dbReference type="SUPFAM" id="SSF53474">
    <property type="entry name" value="alpha/beta-Hydrolases"/>
    <property type="match status" value="1"/>
</dbReference>
<evidence type="ECO:0000313" key="4">
    <source>
        <dbReference type="Proteomes" id="UP000636110"/>
    </source>
</evidence>
<keyword evidence="4" id="KW-1185">Reference proteome</keyword>
<organism evidence="3 4">
    <name type="scientific">Pedobacter gandavensis</name>
    <dbReference type="NCBI Taxonomy" id="2679963"/>
    <lineage>
        <taxon>Bacteria</taxon>
        <taxon>Pseudomonadati</taxon>
        <taxon>Bacteroidota</taxon>
        <taxon>Sphingobacteriia</taxon>
        <taxon>Sphingobacteriales</taxon>
        <taxon>Sphingobacteriaceae</taxon>
        <taxon>Pedobacter</taxon>
    </lineage>
</organism>
<dbReference type="Pfam" id="PF00561">
    <property type="entry name" value="Abhydrolase_1"/>
    <property type="match status" value="1"/>
</dbReference>
<keyword evidence="1 3" id="KW-0378">Hydrolase</keyword>
<gene>
    <name evidence="3" type="ORF">GM920_12000</name>
</gene>
<dbReference type="EMBL" id="WNXC01000003">
    <property type="protein sequence ID" value="MBB2149625.1"/>
    <property type="molecule type" value="Genomic_DNA"/>
</dbReference>
<evidence type="ECO:0000256" key="1">
    <source>
        <dbReference type="ARBA" id="ARBA00022801"/>
    </source>
</evidence>
<comment type="caution">
    <text evidence="3">The sequence shown here is derived from an EMBL/GenBank/DDBJ whole genome shotgun (WGS) entry which is preliminary data.</text>
</comment>
<dbReference type="PANTHER" id="PTHR43798:SF31">
    <property type="entry name" value="AB HYDROLASE SUPERFAMILY PROTEIN YCLE"/>
    <property type="match status" value="1"/>
</dbReference>
<dbReference type="RefSeq" id="WP_182957438.1">
    <property type="nucleotide sequence ID" value="NZ_WNXC01000003.1"/>
</dbReference>
<feature type="domain" description="AB hydrolase-1" evidence="2">
    <location>
        <begin position="79"/>
        <end position="282"/>
    </location>
</feature>
<accession>A0ABR6EWG5</accession>
<dbReference type="InterPro" id="IPR029058">
    <property type="entry name" value="AB_hydrolase_fold"/>
</dbReference>
<name>A0ABR6EWG5_9SPHI</name>
<dbReference type="Gene3D" id="3.40.50.1820">
    <property type="entry name" value="alpha/beta hydrolase"/>
    <property type="match status" value="1"/>
</dbReference>
<proteinExistence type="predicted"/>
<dbReference type="PANTHER" id="PTHR43798">
    <property type="entry name" value="MONOACYLGLYCEROL LIPASE"/>
    <property type="match status" value="1"/>
</dbReference>
<dbReference type="InterPro" id="IPR050266">
    <property type="entry name" value="AB_hydrolase_sf"/>
</dbReference>
<dbReference type="Proteomes" id="UP000636110">
    <property type="component" value="Unassembled WGS sequence"/>
</dbReference>
<evidence type="ECO:0000259" key="2">
    <source>
        <dbReference type="Pfam" id="PF00561"/>
    </source>
</evidence>
<evidence type="ECO:0000313" key="3">
    <source>
        <dbReference type="EMBL" id="MBB2149625.1"/>
    </source>
</evidence>